<evidence type="ECO:0000256" key="1">
    <source>
        <dbReference type="ARBA" id="ARBA00006754"/>
    </source>
</evidence>
<gene>
    <name evidence="5" type="ORF">GCM10023144_46710</name>
</gene>
<dbReference type="InterPro" id="IPR051448">
    <property type="entry name" value="CdaR-like_regulators"/>
</dbReference>
<dbReference type="PANTHER" id="PTHR33744">
    <property type="entry name" value="CARBOHYDRATE DIACID REGULATOR"/>
    <property type="match status" value="1"/>
</dbReference>
<feature type="domain" description="CdaR GGDEF-like" evidence="4">
    <location>
        <begin position="297"/>
        <end position="402"/>
    </location>
</feature>
<evidence type="ECO:0000313" key="6">
    <source>
        <dbReference type="Proteomes" id="UP001501671"/>
    </source>
</evidence>
<dbReference type="Pfam" id="PF17853">
    <property type="entry name" value="GGDEF_2"/>
    <property type="match status" value="1"/>
</dbReference>
<protein>
    <submittedName>
        <fullName evidence="5">PucR family transcriptional regulator</fullName>
    </submittedName>
</protein>
<evidence type="ECO:0000259" key="2">
    <source>
        <dbReference type="Pfam" id="PF07905"/>
    </source>
</evidence>
<reference evidence="6" key="1">
    <citation type="journal article" date="2019" name="Int. J. Syst. Evol. Microbiol.">
        <title>The Global Catalogue of Microorganisms (GCM) 10K type strain sequencing project: providing services to taxonomists for standard genome sequencing and annotation.</title>
        <authorList>
            <consortium name="The Broad Institute Genomics Platform"/>
            <consortium name="The Broad Institute Genome Sequencing Center for Infectious Disease"/>
            <person name="Wu L."/>
            <person name="Ma J."/>
        </authorList>
    </citation>
    <scope>NUCLEOTIDE SEQUENCE [LARGE SCALE GENOMIC DNA]</scope>
    <source>
        <strain evidence="6">JCM 17666</strain>
    </source>
</reference>
<dbReference type="Gene3D" id="1.10.10.2840">
    <property type="entry name" value="PucR C-terminal helix-turn-helix domain"/>
    <property type="match status" value="1"/>
</dbReference>
<evidence type="ECO:0000259" key="4">
    <source>
        <dbReference type="Pfam" id="PF17853"/>
    </source>
</evidence>
<comment type="caution">
    <text evidence="5">The sequence shown here is derived from an EMBL/GenBank/DDBJ whole genome shotgun (WGS) entry which is preliminary data.</text>
</comment>
<evidence type="ECO:0000313" key="5">
    <source>
        <dbReference type="EMBL" id="GAA4343577.1"/>
    </source>
</evidence>
<dbReference type="RefSeq" id="WP_345252358.1">
    <property type="nucleotide sequence ID" value="NZ_BAABFO010000039.1"/>
</dbReference>
<dbReference type="Pfam" id="PF13556">
    <property type="entry name" value="HTH_30"/>
    <property type="match status" value="1"/>
</dbReference>
<dbReference type="Pfam" id="PF07905">
    <property type="entry name" value="PucR"/>
    <property type="match status" value="1"/>
</dbReference>
<comment type="similarity">
    <text evidence="1">Belongs to the CdaR family.</text>
</comment>
<dbReference type="InterPro" id="IPR012914">
    <property type="entry name" value="PucR_dom"/>
</dbReference>
<keyword evidence="6" id="KW-1185">Reference proteome</keyword>
<sequence length="537" mass="58109">MDIASILQDTVLKEATLVAGRAAVSNEVRWVHIVDLPDIVDWVDAGQLLLTTGYHWPAAPARQSRLVEQLHAKGLAGVVLAVPNALPHFPAASRKAADRVGLPLLELPWEVPFSQITEQIHVRIIRDQGALIERSESIHRALTNAAASIESLQKLAAILADLLGRDVCFISHDGLLLGAADMGAARQAHERRYLREARARHGTLPPGAGNAPFWIEAMPERGFARRLGCPIVVHGGQAALVWLDDGPHPLGELDVRAAEHAAIVAALHLSHAEALRVQEERLGYTLLESLLDGSFKESEAALERARLRGWDPRAPYRVCLALHDETLPLSRPGFLRIEAWTERLRQALGARGVPAVLFASANQVHFLLPQDQSPEALWQAVRGKGVGMAVSRPGTGARGVAAAGADLQALLPLLAPGRLVPFEEVTLPRALMGDADARRMLIERRLGPLRAGAKNGFLFDTLAALADEGFHLAATAQRLGLHISSLRYRVGRIAALLGVDLEDPAQRFELQVALAMQRLEHDAAAPAGPRRVLAQEP</sequence>
<name>A0ABP8HS99_9BURK</name>
<dbReference type="PANTHER" id="PTHR33744:SF7">
    <property type="entry name" value="PUCR FAMILY TRANSCRIPTIONAL REGULATOR"/>
    <property type="match status" value="1"/>
</dbReference>
<dbReference type="InterPro" id="IPR042070">
    <property type="entry name" value="PucR_C-HTH_sf"/>
</dbReference>
<dbReference type="InterPro" id="IPR025736">
    <property type="entry name" value="PucR_C-HTH_dom"/>
</dbReference>
<accession>A0ABP8HS99</accession>
<evidence type="ECO:0000259" key="3">
    <source>
        <dbReference type="Pfam" id="PF13556"/>
    </source>
</evidence>
<dbReference type="Proteomes" id="UP001501671">
    <property type="component" value="Unassembled WGS sequence"/>
</dbReference>
<feature type="domain" description="Purine catabolism PurC-like" evidence="2">
    <location>
        <begin position="6"/>
        <end position="124"/>
    </location>
</feature>
<feature type="domain" description="PucR C-terminal helix-turn-helix" evidence="3">
    <location>
        <begin position="458"/>
        <end position="515"/>
    </location>
</feature>
<proteinExistence type="inferred from homology"/>
<dbReference type="EMBL" id="BAABFO010000039">
    <property type="protein sequence ID" value="GAA4343577.1"/>
    <property type="molecule type" value="Genomic_DNA"/>
</dbReference>
<organism evidence="5 6">
    <name type="scientific">Pigmentiphaga soli</name>
    <dbReference type="NCBI Taxonomy" id="1007095"/>
    <lineage>
        <taxon>Bacteria</taxon>
        <taxon>Pseudomonadati</taxon>
        <taxon>Pseudomonadota</taxon>
        <taxon>Betaproteobacteria</taxon>
        <taxon>Burkholderiales</taxon>
        <taxon>Alcaligenaceae</taxon>
        <taxon>Pigmentiphaga</taxon>
    </lineage>
</organism>
<dbReference type="InterPro" id="IPR041522">
    <property type="entry name" value="CdaR_GGDEF"/>
</dbReference>